<gene>
    <name evidence="2" type="ORF">D3877_22490</name>
</gene>
<dbReference type="NCBIfam" id="NF045578">
    <property type="entry name" value="export_MbnM"/>
    <property type="match status" value="1"/>
</dbReference>
<keyword evidence="1" id="KW-1133">Transmembrane helix</keyword>
<dbReference type="InterPro" id="IPR054667">
    <property type="entry name" value="Export_MbnM"/>
</dbReference>
<dbReference type="EMBL" id="QYUL01000003">
    <property type="protein sequence ID" value="RJF79531.1"/>
    <property type="molecule type" value="Genomic_DNA"/>
</dbReference>
<feature type="transmembrane region" description="Helical" evidence="1">
    <location>
        <begin position="405"/>
        <end position="421"/>
    </location>
</feature>
<dbReference type="AlphaFoldDB" id="A0A418VST6"/>
<feature type="transmembrane region" description="Helical" evidence="1">
    <location>
        <begin position="144"/>
        <end position="167"/>
    </location>
</feature>
<sequence>MTAGGDASGQRVDRAFWRGFPALLLAFAVAQLMQQIDVGMLARIDPQAPAAYVLLLRIAVADLVAMMAFGAVASVTVAQATRDGDPGPTIRRALGLAALLGAGLGGLGLVLYGPAARAIVGTDGPAALVAAAVPWFAAAAPLRLVNACAAFALHATGAGGVVVRWKLGELAGKAALNGLFLFVLDGGFVGCFVAGLLLNLLSVGWVLRYLRQTAGGGLGWPGRRWALDLVRKTAWEAQRVASGQILALVTVTLFASPLIGAAESGRFNAFAAGSVLAMLVFAPFVAFLRFLAMRFAGRSASDVAALAGVLWRRGAPVALALAAALILSGDWLGAALYGQSGPWWSGLVTAVAVSLPIRLAANILRAASQASGAFAEVARIDALLGWAVGGPLILLGLHWNQPAVAYAHLVAPEALALLWLWRRWAAVNRQGWPLRRVDRAAR</sequence>
<proteinExistence type="predicted"/>
<feature type="transmembrane region" description="Helical" evidence="1">
    <location>
        <begin position="267"/>
        <end position="291"/>
    </location>
</feature>
<accession>A0A418VST6</accession>
<feature type="transmembrane region" description="Helical" evidence="1">
    <location>
        <begin position="382"/>
        <end position="399"/>
    </location>
</feature>
<feature type="transmembrane region" description="Helical" evidence="1">
    <location>
        <begin position="343"/>
        <end position="361"/>
    </location>
</feature>
<reference evidence="2 3" key="1">
    <citation type="submission" date="2018-09" db="EMBL/GenBank/DDBJ databases">
        <authorList>
            <person name="Zhu H."/>
        </authorList>
    </citation>
    <scope>NUCLEOTIDE SEQUENCE [LARGE SCALE GENOMIC DNA]</scope>
    <source>
        <strain evidence="2 3">K2W22B-5</strain>
    </source>
</reference>
<keyword evidence="1" id="KW-0812">Transmembrane</keyword>
<name>A0A418VST6_9PROT</name>
<feature type="transmembrane region" description="Helical" evidence="1">
    <location>
        <begin position="240"/>
        <end position="261"/>
    </location>
</feature>
<evidence type="ECO:0000256" key="1">
    <source>
        <dbReference type="SAM" id="Phobius"/>
    </source>
</evidence>
<feature type="transmembrane region" description="Helical" evidence="1">
    <location>
        <begin position="15"/>
        <end position="34"/>
    </location>
</feature>
<keyword evidence="3" id="KW-1185">Reference proteome</keyword>
<keyword evidence="1" id="KW-0472">Membrane</keyword>
<organism evidence="2 3">
    <name type="scientific">Azospirillum cavernae</name>
    <dbReference type="NCBI Taxonomy" id="2320860"/>
    <lineage>
        <taxon>Bacteria</taxon>
        <taxon>Pseudomonadati</taxon>
        <taxon>Pseudomonadota</taxon>
        <taxon>Alphaproteobacteria</taxon>
        <taxon>Rhodospirillales</taxon>
        <taxon>Azospirillaceae</taxon>
        <taxon>Azospirillum</taxon>
    </lineage>
</organism>
<evidence type="ECO:0000313" key="3">
    <source>
        <dbReference type="Proteomes" id="UP000283458"/>
    </source>
</evidence>
<evidence type="ECO:0000313" key="2">
    <source>
        <dbReference type="EMBL" id="RJF79531.1"/>
    </source>
</evidence>
<feature type="transmembrane region" description="Helical" evidence="1">
    <location>
        <begin position="179"/>
        <end position="201"/>
    </location>
</feature>
<comment type="caution">
    <text evidence="2">The sequence shown here is derived from an EMBL/GenBank/DDBJ whole genome shotgun (WGS) entry which is preliminary data.</text>
</comment>
<dbReference type="RefSeq" id="WP_119832987.1">
    <property type="nucleotide sequence ID" value="NZ_QYUL01000003.1"/>
</dbReference>
<dbReference type="OrthoDB" id="8454298at2"/>
<feature type="transmembrane region" description="Helical" evidence="1">
    <location>
        <begin position="54"/>
        <end position="81"/>
    </location>
</feature>
<protein>
    <submittedName>
        <fullName evidence="2">Multi antimicrobial extrusion protein MatE</fullName>
    </submittedName>
</protein>
<feature type="transmembrane region" description="Helical" evidence="1">
    <location>
        <begin position="93"/>
        <end position="112"/>
    </location>
</feature>
<dbReference type="Proteomes" id="UP000283458">
    <property type="component" value="Unassembled WGS sequence"/>
</dbReference>